<feature type="domain" description="Fibronectin type-III" evidence="4">
    <location>
        <begin position="649"/>
        <end position="734"/>
    </location>
</feature>
<dbReference type="Pfam" id="PF00041">
    <property type="entry name" value="fn3"/>
    <property type="match status" value="2"/>
</dbReference>
<name>A0ABT9RHT6_9ACTN</name>
<dbReference type="SUPFAM" id="SSF49785">
    <property type="entry name" value="Galactose-binding domain-like"/>
    <property type="match status" value="2"/>
</dbReference>
<evidence type="ECO:0000313" key="5">
    <source>
        <dbReference type="EMBL" id="MDP9868848.1"/>
    </source>
</evidence>
<dbReference type="InterPro" id="IPR012341">
    <property type="entry name" value="6hp_glycosidase-like_sf"/>
</dbReference>
<dbReference type="Gene3D" id="1.50.10.10">
    <property type="match status" value="1"/>
</dbReference>
<evidence type="ECO:0000256" key="1">
    <source>
        <dbReference type="ARBA" id="ARBA00023295"/>
    </source>
</evidence>
<gene>
    <name evidence="5" type="ORF">J2S55_008114</name>
</gene>
<feature type="domain" description="Fibronectin type-III" evidence="4">
    <location>
        <begin position="884"/>
        <end position="969"/>
    </location>
</feature>
<keyword evidence="3" id="KW-0732">Signal</keyword>
<dbReference type="PROSITE" id="PS50853">
    <property type="entry name" value="FN3"/>
    <property type="match status" value="2"/>
</dbReference>
<keyword evidence="6" id="KW-1185">Reference proteome</keyword>
<keyword evidence="1" id="KW-0378">Hydrolase</keyword>
<keyword evidence="2" id="KW-0624">Polysaccharide degradation</keyword>
<dbReference type="CDD" id="cd00063">
    <property type="entry name" value="FN3"/>
    <property type="match status" value="2"/>
</dbReference>
<dbReference type="InterPro" id="IPR008928">
    <property type="entry name" value="6-hairpin_glycosidase_sf"/>
</dbReference>
<dbReference type="InterPro" id="IPR013222">
    <property type="entry name" value="Glyco_hyd_98_carb-bd"/>
</dbReference>
<dbReference type="EMBL" id="JAUSRB010000002">
    <property type="protein sequence ID" value="MDP9868848.1"/>
    <property type="molecule type" value="Genomic_DNA"/>
</dbReference>
<protein>
    <submittedName>
        <fullName evidence="5">Chitodextrinase</fullName>
    </submittedName>
</protein>
<comment type="caution">
    <text evidence="5">The sequence shown here is derived from an EMBL/GenBank/DDBJ whole genome shotgun (WGS) entry which is preliminary data.</text>
</comment>
<dbReference type="SUPFAM" id="SSF49265">
    <property type="entry name" value="Fibronectin type III"/>
    <property type="match status" value="2"/>
</dbReference>
<dbReference type="InterPro" id="IPR008979">
    <property type="entry name" value="Galactose-bd-like_sf"/>
</dbReference>
<evidence type="ECO:0000256" key="2">
    <source>
        <dbReference type="ARBA" id="ARBA00023326"/>
    </source>
</evidence>
<reference evidence="5 6" key="1">
    <citation type="submission" date="2023-07" db="EMBL/GenBank/DDBJ databases">
        <title>Sequencing the genomes of 1000 actinobacteria strains.</title>
        <authorList>
            <person name="Klenk H.-P."/>
        </authorList>
    </citation>
    <scope>NUCLEOTIDE SEQUENCE [LARGE SCALE GENOMIC DNA]</scope>
    <source>
        <strain evidence="5 6">DSM 44109</strain>
    </source>
</reference>
<proteinExistence type="predicted"/>
<evidence type="ECO:0000256" key="3">
    <source>
        <dbReference type="SAM" id="SignalP"/>
    </source>
</evidence>
<dbReference type="RefSeq" id="WP_306872138.1">
    <property type="nucleotide sequence ID" value="NZ_JAUSRB010000002.1"/>
</dbReference>
<dbReference type="InterPro" id="IPR038637">
    <property type="entry name" value="NPCBM_sf"/>
</dbReference>
<keyword evidence="1" id="KW-0326">Glycosidase</keyword>
<sequence>MRRLTHALLALLASTLAVSALPGLPAGAAQSYVVEAESMALSNFTTASVEHTFNGAPVETVNYVQGVSGQSSTATKAFSGATGTYDLITRYNGKTAGGVTYTLAVNSTTVDSWATSQRNGRDYTDPANIDTHTSSKVTLNSGDTIKLTAASANETPRVDKITIQEYVGPPASTLSIDSPNAALNEGFTWGKSRALGMTFYPGNPMMGHEPEWWRLKDSMHTTVMPGYWGAYLNRESFYNRDIAHQSDGAHALGLDNETFAMLKTFAGDADDPGQNGWPLWAHSSYGSMYYIDGTGFRELPSPFNVMAKAYKQYQWTGNQNWINDPTLSAYYDSTMGPFLTNHEVTWNDANPSGEQPVAKMQPGEYTATFFEFPNEHLVSAADALGYQYQSMIAYSAILKEKGDNANSTKWADRAQRVRDHFEKNWWDPATNRYIRGKDADGKGYSSWGHEASFLMMLTGLGDHGARTGDYLDFIAANDDDLNVEATSYLPEMYYQYNRPSQGWAWLKKLMADKNGYPEISFTVVSSTIDGMMGVQPDAPHNKVATVPRLTSEVPWVEINHLKVGGNDLKLKHTGTTASTLTNNSGSTITWEAQFYGTLSTISVNGTPQTPQTKSLYGRTVSYVTVPVTAGASVTATAGSPGGDTTAPTAPTHLATGKVTSNSVDLSWAASTDNVGVTGYGIYRGTTLIGSSTGTSFTATGLSASTPYTFTVKAKDAADNSSAASDPVNVTTAISGNGQTADLSDLTWVNAVSDFGTVQKNRSVDSNPIKLAGTAYTKGIGTHANSAITYTLNGGYAKFQAEVGVDDEISAGASVRFQVWGNGVKLYESPSALTASSPTQSIDVSIAGVTSLVLKVTDAGDGINSDHADWANARLVSADTQAPTAPTNLVSSNVTSSSTRLSWTASTDNVGVTGYDIYRGTALAGSSTGTSFTATGLSAATPYTFTVKAKDSAGNVSGASNAVTVTTSSGAAVFLSDLNWTGTPTIGWGTLHKDRSVDGHTITLNGTTYAKGIGTHATSSITYSLNGAYSRFQSDIGVDDEVGANATVTFEVWGDGVKLYQSPSAMTPSSAAASIDVSVAGVTSLVLKVTDAGDGINSDHADWAGAKLTS</sequence>
<feature type="signal peptide" evidence="3">
    <location>
        <begin position="1"/>
        <end position="19"/>
    </location>
</feature>
<feature type="chain" id="PRO_5045293786" evidence="3">
    <location>
        <begin position="20"/>
        <end position="1109"/>
    </location>
</feature>
<dbReference type="Gene3D" id="2.60.40.10">
    <property type="entry name" value="Immunoglobulins"/>
    <property type="match status" value="2"/>
</dbReference>
<dbReference type="Proteomes" id="UP001230426">
    <property type="component" value="Unassembled WGS sequence"/>
</dbReference>
<dbReference type="InterPro" id="IPR013783">
    <property type="entry name" value="Ig-like_fold"/>
</dbReference>
<dbReference type="SMART" id="SM00060">
    <property type="entry name" value="FN3"/>
    <property type="match status" value="2"/>
</dbReference>
<dbReference type="InterPro" id="IPR003961">
    <property type="entry name" value="FN3_dom"/>
</dbReference>
<dbReference type="SMART" id="SM00776">
    <property type="entry name" value="NPCBM"/>
    <property type="match status" value="2"/>
</dbReference>
<evidence type="ECO:0000313" key="6">
    <source>
        <dbReference type="Proteomes" id="UP001230426"/>
    </source>
</evidence>
<evidence type="ECO:0000259" key="4">
    <source>
        <dbReference type="PROSITE" id="PS50853"/>
    </source>
</evidence>
<accession>A0ABT9RHT6</accession>
<dbReference type="Pfam" id="PF08305">
    <property type="entry name" value="NPCBM"/>
    <property type="match status" value="2"/>
</dbReference>
<keyword evidence="2" id="KW-0119">Carbohydrate metabolism</keyword>
<dbReference type="SUPFAM" id="SSF48208">
    <property type="entry name" value="Six-hairpin glycosidases"/>
    <property type="match status" value="1"/>
</dbReference>
<organism evidence="5 6">
    <name type="scientific">Streptosporangium brasiliense</name>
    <dbReference type="NCBI Taxonomy" id="47480"/>
    <lineage>
        <taxon>Bacteria</taxon>
        <taxon>Bacillati</taxon>
        <taxon>Actinomycetota</taxon>
        <taxon>Actinomycetes</taxon>
        <taxon>Streptosporangiales</taxon>
        <taxon>Streptosporangiaceae</taxon>
        <taxon>Streptosporangium</taxon>
    </lineage>
</organism>
<dbReference type="InterPro" id="IPR036116">
    <property type="entry name" value="FN3_sf"/>
</dbReference>
<dbReference type="Gene3D" id="2.60.120.1060">
    <property type="entry name" value="NPCBM/NEW2 domain"/>
    <property type="match status" value="2"/>
</dbReference>
<dbReference type="CDD" id="cd02795">
    <property type="entry name" value="CBM6-CBM35-CBM36_like"/>
    <property type="match status" value="1"/>
</dbReference>